<dbReference type="GO" id="GO:0000049">
    <property type="term" value="F:tRNA binding"/>
    <property type="evidence" value="ECO:0007669"/>
    <property type="project" value="TreeGrafter"/>
</dbReference>
<accession>A0A2H9TM54</accession>
<evidence type="ECO:0000256" key="1">
    <source>
        <dbReference type="ARBA" id="ARBA00022603"/>
    </source>
</evidence>
<dbReference type="Proteomes" id="UP000240830">
    <property type="component" value="Unassembled WGS sequence"/>
</dbReference>
<evidence type="ECO:0000256" key="2">
    <source>
        <dbReference type="ARBA" id="ARBA00022679"/>
    </source>
</evidence>
<dbReference type="EMBL" id="MTSL01000101">
    <property type="protein sequence ID" value="PJF18799.1"/>
    <property type="molecule type" value="Genomic_DNA"/>
</dbReference>
<dbReference type="CDD" id="cd02440">
    <property type="entry name" value="AdoMet_MTases"/>
    <property type="match status" value="1"/>
</dbReference>
<protein>
    <recommendedName>
        <fullName evidence="3">Methyltransferase type 11 domain-containing protein</fullName>
    </recommendedName>
</protein>
<keyword evidence="2" id="KW-0808">Transferase</keyword>
<dbReference type="GO" id="GO:0002098">
    <property type="term" value="P:tRNA wobble uridine modification"/>
    <property type="evidence" value="ECO:0007669"/>
    <property type="project" value="EnsemblFungi"/>
</dbReference>
<organism evidence="4 5">
    <name type="scientific">Paramicrosporidium saccamoebae</name>
    <dbReference type="NCBI Taxonomy" id="1246581"/>
    <lineage>
        <taxon>Eukaryota</taxon>
        <taxon>Fungi</taxon>
        <taxon>Fungi incertae sedis</taxon>
        <taxon>Cryptomycota</taxon>
        <taxon>Cryptomycota incertae sedis</taxon>
        <taxon>Paramicrosporidium</taxon>
    </lineage>
</organism>
<comment type="caution">
    <text evidence="4">The sequence shown here is derived from an EMBL/GenBank/DDBJ whole genome shotgun (WGS) entry which is preliminary data.</text>
</comment>
<dbReference type="GO" id="GO:0008757">
    <property type="term" value="F:S-adenosylmethionine-dependent methyltransferase activity"/>
    <property type="evidence" value="ECO:0007669"/>
    <property type="project" value="InterPro"/>
</dbReference>
<sequence>MSIISTRRGMAEQLERQHVRNVYDDIAGHFSATRYKAWPVVDRFVRDRERGSVGVDVGCGNGKNMLIRDDLHITGFDLSIELLRICQAQGFETVQGNMLSLPFRTESQEFVLCIAALHHLASEERRRQAVQEMARILTLGAEVLIYVWALEQPSSSSLYRHQLQYLSEDQQDVLVPWKTGDETQLRYYHLFRQGELEMLLTEAHLHPVYSGYDRDNWYVCARK</sequence>
<dbReference type="GO" id="GO:0043527">
    <property type="term" value="C:tRNA methyltransferase complex"/>
    <property type="evidence" value="ECO:0007669"/>
    <property type="project" value="EnsemblFungi"/>
</dbReference>
<dbReference type="Pfam" id="PF08241">
    <property type="entry name" value="Methyltransf_11"/>
    <property type="match status" value="1"/>
</dbReference>
<dbReference type="Gene3D" id="3.40.50.150">
    <property type="entry name" value="Vaccinia Virus protein VP39"/>
    <property type="match status" value="1"/>
</dbReference>
<dbReference type="AlphaFoldDB" id="A0A2H9TM54"/>
<evidence type="ECO:0000313" key="4">
    <source>
        <dbReference type="EMBL" id="PJF18799.1"/>
    </source>
</evidence>
<dbReference type="SUPFAM" id="SSF53335">
    <property type="entry name" value="S-adenosyl-L-methionine-dependent methyltransferases"/>
    <property type="match status" value="1"/>
</dbReference>
<dbReference type="GO" id="GO:0030488">
    <property type="term" value="P:tRNA methylation"/>
    <property type="evidence" value="ECO:0007669"/>
    <property type="project" value="EnsemblFungi"/>
</dbReference>
<feature type="domain" description="Methyltransferase type 11" evidence="3">
    <location>
        <begin position="55"/>
        <end position="143"/>
    </location>
</feature>
<proteinExistence type="predicted"/>
<dbReference type="STRING" id="1246581.A0A2H9TM54"/>
<reference evidence="4 5" key="1">
    <citation type="submission" date="2016-10" db="EMBL/GenBank/DDBJ databases">
        <title>The genome of Paramicrosporidium saccamoebae is the missing link in understanding Cryptomycota and Microsporidia evolution.</title>
        <authorList>
            <person name="Quandt C.A."/>
            <person name="Beaudet D."/>
            <person name="Corsaro D."/>
            <person name="Michel R."/>
            <person name="Corradi N."/>
            <person name="James T."/>
        </authorList>
    </citation>
    <scope>NUCLEOTIDE SEQUENCE [LARGE SCALE GENOMIC DNA]</scope>
    <source>
        <strain evidence="4 5">KSL3</strain>
    </source>
</reference>
<dbReference type="GO" id="GO:0005737">
    <property type="term" value="C:cytoplasm"/>
    <property type="evidence" value="ECO:0007669"/>
    <property type="project" value="EnsemblFungi"/>
</dbReference>
<dbReference type="GO" id="GO:0006448">
    <property type="term" value="P:regulation of translational elongation"/>
    <property type="evidence" value="ECO:0007669"/>
    <property type="project" value="EnsemblFungi"/>
</dbReference>
<dbReference type="PANTHER" id="PTHR13069:SF21">
    <property type="entry name" value="ALKYLATED DNA REPAIR PROTEIN ALKB HOMOLOG 8"/>
    <property type="match status" value="1"/>
</dbReference>
<evidence type="ECO:0000259" key="3">
    <source>
        <dbReference type="Pfam" id="PF08241"/>
    </source>
</evidence>
<gene>
    <name evidence="4" type="ORF">PSACC_01373</name>
</gene>
<keyword evidence="1" id="KW-0489">Methyltransferase</keyword>
<dbReference type="InterPro" id="IPR013216">
    <property type="entry name" value="Methyltransf_11"/>
</dbReference>
<dbReference type="OrthoDB" id="271595at2759"/>
<evidence type="ECO:0000313" key="5">
    <source>
        <dbReference type="Proteomes" id="UP000240830"/>
    </source>
</evidence>
<keyword evidence="5" id="KW-1185">Reference proteome</keyword>
<dbReference type="GO" id="GO:0106335">
    <property type="term" value="F:tRNA (5-carboxymethyluridine(34)-5-O)-methyltransferase activity"/>
    <property type="evidence" value="ECO:0007669"/>
    <property type="project" value="TreeGrafter"/>
</dbReference>
<dbReference type="InterPro" id="IPR029063">
    <property type="entry name" value="SAM-dependent_MTases_sf"/>
</dbReference>
<dbReference type="PANTHER" id="PTHR13069">
    <property type="entry name" value="ALKYLATED DNA REPAIR PROTEIN ALKB HOMOLOG 8"/>
    <property type="match status" value="1"/>
</dbReference>
<dbReference type="GO" id="GO:0005634">
    <property type="term" value="C:nucleus"/>
    <property type="evidence" value="ECO:0007669"/>
    <property type="project" value="EnsemblFungi"/>
</dbReference>
<dbReference type="InterPro" id="IPR051422">
    <property type="entry name" value="AlkB_tRNA_MeTrf/Diox"/>
</dbReference>
<name>A0A2H9TM54_9FUNG</name>